<reference evidence="15" key="1">
    <citation type="journal article" date="2019" name="G3 (Bethesda)">
        <title>Genome Assemblies of Two Rare Opportunistic Yeast Pathogens: Diutina rugosa (syn. Candida rugosa) and Trichomonascus ciferrii (syn. Candida ciferrii).</title>
        <authorList>
            <person name="Mixao V."/>
            <person name="Saus E."/>
            <person name="Hansen A.P."/>
            <person name="Lass-Florl C."/>
            <person name="Gabaldon T."/>
        </authorList>
    </citation>
    <scope>NUCLEOTIDE SEQUENCE</scope>
    <source>
        <strain evidence="15">CBS 4856</strain>
    </source>
</reference>
<dbReference type="CDD" id="cd02537">
    <property type="entry name" value="GT8_Glycogenin"/>
    <property type="match status" value="1"/>
</dbReference>
<accession>A0A642V2I9</accession>
<protein>
    <recommendedName>
        <fullName evidence="10">glycogenin glucosyltransferase</fullName>
        <ecNumber evidence="10">2.4.1.186</ecNumber>
    </recommendedName>
</protein>
<evidence type="ECO:0000256" key="2">
    <source>
        <dbReference type="ARBA" id="ARBA00004496"/>
    </source>
</evidence>
<dbReference type="PANTHER" id="PTHR11183">
    <property type="entry name" value="GLYCOGENIN SUBFAMILY MEMBER"/>
    <property type="match status" value="1"/>
</dbReference>
<evidence type="ECO:0000256" key="5">
    <source>
        <dbReference type="ARBA" id="ARBA00022723"/>
    </source>
</evidence>
<evidence type="ECO:0000256" key="1">
    <source>
        <dbReference type="ARBA" id="ARBA00001936"/>
    </source>
</evidence>
<feature type="region of interest" description="Disordered" evidence="14">
    <location>
        <begin position="564"/>
        <end position="588"/>
    </location>
</feature>
<evidence type="ECO:0000313" key="16">
    <source>
        <dbReference type="Proteomes" id="UP000761534"/>
    </source>
</evidence>
<sequence length="588" mass="66719">MEAYATLLYNDGYLPGALVLGHRLREVSGRWSDRDVVVMITDEVSEDARKELGRVFDRLILVPTLNNTRVDSIEFSLLNRPELVNTYTKVYLWNQTQYEKVVFLDSDVLVVKGIEDLFDLDVGVGEIAAAPDIGWPDIFNSGVFVARPDFGTYEGLKEMAENNESFDGGDQGLLNQYFQGSGWRRIPFTYNVTPSSLYQYTPAFRYFEDRVSIVHFVGNGKPWEQRPSPHVFEQGLSGSRTDYTAQWWHMARRFGVDDYLLARQMQQHHVSLDDTPPMPTAFEPEVVQEQKSSLVVEESQVDDPARFDRFGGYSDKAVETIAPPATRWDATKTVPPIESEPEGGGLQFEPFENAWDRKVAGGTHPDSPDRDTGEKELPEGGAAEASSTEEEAASTEKFKMILGPTVIKFPWENGGRAPERKFPEPESAETEQMEELREELDQQDMEPVVHEEEQETKEEEVDLYNVTRQQNAWDLNPGIARYMHRYVGKPPPPPPSLGQTPQSQHRHRHHHHHHRHHQKRPKTNREKRARIADDLQQGSGSESDLAWDPEKKLEELAKLPGILLAKAKQQNNNQVSSPSSSSSDEVGN</sequence>
<dbReference type="Proteomes" id="UP000761534">
    <property type="component" value="Unassembled WGS sequence"/>
</dbReference>
<feature type="compositionally biased region" description="Basic and acidic residues" evidence="14">
    <location>
        <begin position="366"/>
        <end position="378"/>
    </location>
</feature>
<comment type="function">
    <text evidence="13">Self-glucosylating initiator of glycogen synthesis. It catalyzes the formation of a short alpha (1,4)-glucosyl chain covalently attached via a glucose 1-O-tyrosyl linkage to internal tyrosine residues and these chains act as primers for the elongation reaction catalyzed by glycogen synthase.</text>
</comment>
<evidence type="ECO:0000256" key="10">
    <source>
        <dbReference type="ARBA" id="ARBA00038934"/>
    </source>
</evidence>
<dbReference type="EC" id="2.4.1.186" evidence="10"/>
<dbReference type="Gene3D" id="3.90.550.10">
    <property type="entry name" value="Spore Coat Polysaccharide Biosynthesis Protein SpsA, Chain A"/>
    <property type="match status" value="1"/>
</dbReference>
<dbReference type="AlphaFoldDB" id="A0A642V2I9"/>
<dbReference type="GO" id="GO:0008466">
    <property type="term" value="F:glycogenin glucosyltransferase activity"/>
    <property type="evidence" value="ECO:0007669"/>
    <property type="project" value="UniProtKB-EC"/>
</dbReference>
<comment type="similarity">
    <text evidence="9">Belongs to the glycosyltransferase 8 family. Glycogenin subfamily.</text>
</comment>
<feature type="region of interest" description="Disordered" evidence="14">
    <location>
        <begin position="483"/>
        <end position="549"/>
    </location>
</feature>
<evidence type="ECO:0000256" key="6">
    <source>
        <dbReference type="ARBA" id="ARBA00023056"/>
    </source>
</evidence>
<dbReference type="OrthoDB" id="2014201at2759"/>
<feature type="compositionally biased region" description="Low complexity" evidence="14">
    <location>
        <begin position="569"/>
        <end position="588"/>
    </location>
</feature>
<organism evidence="15 16">
    <name type="scientific">Trichomonascus ciferrii</name>
    <dbReference type="NCBI Taxonomy" id="44093"/>
    <lineage>
        <taxon>Eukaryota</taxon>
        <taxon>Fungi</taxon>
        <taxon>Dikarya</taxon>
        <taxon>Ascomycota</taxon>
        <taxon>Saccharomycotina</taxon>
        <taxon>Dipodascomycetes</taxon>
        <taxon>Dipodascales</taxon>
        <taxon>Trichomonascaceae</taxon>
        <taxon>Trichomonascus</taxon>
        <taxon>Trichomonascus ciferrii complex</taxon>
    </lineage>
</organism>
<keyword evidence="4" id="KW-0808">Transferase</keyword>
<comment type="caution">
    <text evidence="15">The sequence shown here is derived from an EMBL/GenBank/DDBJ whole genome shotgun (WGS) entry which is preliminary data.</text>
</comment>
<gene>
    <name evidence="15" type="ORF">TRICI_003630</name>
</gene>
<evidence type="ECO:0000256" key="12">
    <source>
        <dbReference type="ARBA" id="ARBA00052293"/>
    </source>
</evidence>
<keyword evidence="16" id="KW-1185">Reference proteome</keyword>
<comment type="subcellular location">
    <subcellularLocation>
        <location evidence="2">Cytoplasm</location>
    </subcellularLocation>
</comment>
<comment type="cofactor">
    <cofactor evidence="1">
        <name>Mn(2+)</name>
        <dbReference type="ChEBI" id="CHEBI:29035"/>
    </cofactor>
</comment>
<evidence type="ECO:0000256" key="7">
    <source>
        <dbReference type="ARBA" id="ARBA00023180"/>
    </source>
</evidence>
<dbReference type="Pfam" id="PF01501">
    <property type="entry name" value="Glyco_transf_8"/>
    <property type="match status" value="1"/>
</dbReference>
<keyword evidence="7" id="KW-0325">Glycoprotein</keyword>
<dbReference type="VEuPathDB" id="FungiDB:TRICI_003630"/>
<evidence type="ECO:0000256" key="4">
    <source>
        <dbReference type="ARBA" id="ARBA00022679"/>
    </source>
</evidence>
<feature type="compositionally biased region" description="Acidic residues" evidence="14">
    <location>
        <begin position="426"/>
        <end position="444"/>
    </location>
</feature>
<keyword evidence="5" id="KW-0479">Metal-binding</keyword>
<dbReference type="GO" id="GO:0005737">
    <property type="term" value="C:cytoplasm"/>
    <property type="evidence" value="ECO:0007669"/>
    <property type="project" value="UniProtKB-SubCell"/>
</dbReference>
<dbReference type="SUPFAM" id="SSF53448">
    <property type="entry name" value="Nucleotide-diphospho-sugar transferases"/>
    <property type="match status" value="1"/>
</dbReference>
<evidence type="ECO:0000256" key="14">
    <source>
        <dbReference type="SAM" id="MobiDB-lite"/>
    </source>
</evidence>
<keyword evidence="8" id="KW-0464">Manganese</keyword>
<keyword evidence="6" id="KW-0320">Glycogen biosynthesis</keyword>
<evidence type="ECO:0000256" key="13">
    <source>
        <dbReference type="ARBA" id="ARBA00057883"/>
    </source>
</evidence>
<feature type="compositionally biased region" description="Basic residues" evidence="14">
    <location>
        <begin position="504"/>
        <end position="522"/>
    </location>
</feature>
<dbReference type="InterPro" id="IPR002495">
    <property type="entry name" value="Glyco_trans_8"/>
</dbReference>
<dbReference type="InterPro" id="IPR029044">
    <property type="entry name" value="Nucleotide-diphossugar_trans"/>
</dbReference>
<evidence type="ECO:0000256" key="8">
    <source>
        <dbReference type="ARBA" id="ARBA00023211"/>
    </source>
</evidence>
<keyword evidence="3" id="KW-0963">Cytoplasm</keyword>
<evidence type="ECO:0000313" key="15">
    <source>
        <dbReference type="EMBL" id="KAA8911944.1"/>
    </source>
</evidence>
<dbReference type="EMBL" id="SWFS01000267">
    <property type="protein sequence ID" value="KAA8911944.1"/>
    <property type="molecule type" value="Genomic_DNA"/>
</dbReference>
<dbReference type="GO" id="GO:0005978">
    <property type="term" value="P:glycogen biosynthetic process"/>
    <property type="evidence" value="ECO:0007669"/>
    <property type="project" value="UniProtKB-KW"/>
</dbReference>
<dbReference type="FunFam" id="3.90.550.10:FF:000092">
    <property type="entry name" value="Glycogenin 2"/>
    <property type="match status" value="1"/>
</dbReference>
<dbReference type="InterPro" id="IPR050587">
    <property type="entry name" value="GNT1/Glycosyltrans_8"/>
</dbReference>
<comment type="catalytic activity">
    <reaction evidence="11">
        <text>[1,4-alpha-D-glucosyl](n)-L-tyrosyl-[glycogenin] + UDP-alpha-D-glucose = [1,4-alpha-D-glucosyl](n+1)-L-tyrosyl-[glycogenin] + UDP + H(+)</text>
        <dbReference type="Rhea" id="RHEA:56560"/>
        <dbReference type="Rhea" id="RHEA-COMP:14606"/>
        <dbReference type="Rhea" id="RHEA-COMP:14607"/>
        <dbReference type="ChEBI" id="CHEBI:15378"/>
        <dbReference type="ChEBI" id="CHEBI:58223"/>
        <dbReference type="ChEBI" id="CHEBI:58885"/>
        <dbReference type="ChEBI" id="CHEBI:140574"/>
        <dbReference type="EC" id="2.4.1.186"/>
    </reaction>
</comment>
<feature type="compositionally biased region" description="Basic and acidic residues" evidence="14">
    <location>
        <begin position="523"/>
        <end position="533"/>
    </location>
</feature>
<evidence type="ECO:0000256" key="11">
    <source>
        <dbReference type="ARBA" id="ARBA00050886"/>
    </source>
</evidence>
<evidence type="ECO:0000256" key="9">
    <source>
        <dbReference type="ARBA" id="ARBA00038162"/>
    </source>
</evidence>
<dbReference type="GO" id="GO:0046872">
    <property type="term" value="F:metal ion binding"/>
    <property type="evidence" value="ECO:0007669"/>
    <property type="project" value="UniProtKB-KW"/>
</dbReference>
<feature type="region of interest" description="Disordered" evidence="14">
    <location>
        <begin position="321"/>
        <end position="462"/>
    </location>
</feature>
<name>A0A642V2I9_9ASCO</name>
<proteinExistence type="inferred from homology"/>
<feature type="compositionally biased region" description="Acidic residues" evidence="14">
    <location>
        <begin position="452"/>
        <end position="462"/>
    </location>
</feature>
<evidence type="ECO:0000256" key="3">
    <source>
        <dbReference type="ARBA" id="ARBA00022490"/>
    </source>
</evidence>
<comment type="catalytic activity">
    <reaction evidence="12">
        <text>L-tyrosyl-[glycogenin] + UDP-alpha-D-glucose = alpha-D-glucosyl-L-tyrosyl-[glycogenin] + UDP + H(+)</text>
        <dbReference type="Rhea" id="RHEA:23360"/>
        <dbReference type="Rhea" id="RHEA-COMP:14604"/>
        <dbReference type="Rhea" id="RHEA-COMP:14605"/>
        <dbReference type="ChEBI" id="CHEBI:15378"/>
        <dbReference type="ChEBI" id="CHEBI:46858"/>
        <dbReference type="ChEBI" id="CHEBI:58223"/>
        <dbReference type="ChEBI" id="CHEBI:58885"/>
        <dbReference type="ChEBI" id="CHEBI:140573"/>
        <dbReference type="EC" id="2.4.1.186"/>
    </reaction>
</comment>